<evidence type="ECO:0000313" key="4">
    <source>
        <dbReference type="EMBL" id="KAH7232250.1"/>
    </source>
</evidence>
<dbReference type="InterPro" id="IPR020904">
    <property type="entry name" value="Sc_DH/Rdtase_CS"/>
</dbReference>
<dbReference type="SUPFAM" id="SSF51735">
    <property type="entry name" value="NAD(P)-binding Rossmann-fold domains"/>
    <property type="match status" value="1"/>
</dbReference>
<comment type="caution">
    <text evidence="4">The sequence shown here is derived from an EMBL/GenBank/DDBJ whole genome shotgun (WGS) entry which is preliminary data.</text>
</comment>
<dbReference type="InterPro" id="IPR036291">
    <property type="entry name" value="NAD(P)-bd_dom_sf"/>
</dbReference>
<gene>
    <name evidence="4" type="ORF">BKA55DRAFT_695672</name>
</gene>
<dbReference type="Proteomes" id="UP000720189">
    <property type="component" value="Unassembled WGS sequence"/>
</dbReference>
<dbReference type="InterPro" id="IPR002347">
    <property type="entry name" value="SDR_fam"/>
</dbReference>
<dbReference type="GeneID" id="70230136"/>
<dbReference type="AlphaFoldDB" id="A0A9P9G567"/>
<dbReference type="FunFam" id="3.40.50.720:FF:000084">
    <property type="entry name" value="Short-chain dehydrogenase reductase"/>
    <property type="match status" value="1"/>
</dbReference>
<dbReference type="NCBIfam" id="NF005559">
    <property type="entry name" value="PRK07231.1"/>
    <property type="match status" value="1"/>
</dbReference>
<dbReference type="CDD" id="cd05233">
    <property type="entry name" value="SDR_c"/>
    <property type="match status" value="1"/>
</dbReference>
<dbReference type="GO" id="GO:0016491">
    <property type="term" value="F:oxidoreductase activity"/>
    <property type="evidence" value="ECO:0007669"/>
    <property type="project" value="UniProtKB-KW"/>
</dbReference>
<organism evidence="4 5">
    <name type="scientific">Fusarium redolens</name>
    <dbReference type="NCBI Taxonomy" id="48865"/>
    <lineage>
        <taxon>Eukaryota</taxon>
        <taxon>Fungi</taxon>
        <taxon>Dikarya</taxon>
        <taxon>Ascomycota</taxon>
        <taxon>Pezizomycotina</taxon>
        <taxon>Sordariomycetes</taxon>
        <taxon>Hypocreomycetidae</taxon>
        <taxon>Hypocreales</taxon>
        <taxon>Nectriaceae</taxon>
        <taxon>Fusarium</taxon>
        <taxon>Fusarium redolens species complex</taxon>
    </lineage>
</organism>
<dbReference type="PANTHER" id="PTHR24321:SF8">
    <property type="entry name" value="ESTRADIOL 17-BETA-DEHYDROGENASE 8-RELATED"/>
    <property type="match status" value="1"/>
</dbReference>
<dbReference type="PANTHER" id="PTHR24321">
    <property type="entry name" value="DEHYDROGENASES, SHORT CHAIN"/>
    <property type="match status" value="1"/>
</dbReference>
<dbReference type="Pfam" id="PF13561">
    <property type="entry name" value="adh_short_C2"/>
    <property type="match status" value="1"/>
</dbReference>
<keyword evidence="5" id="KW-1185">Reference proteome</keyword>
<name>A0A9P9G567_FUSRE</name>
<comment type="similarity">
    <text evidence="1">Belongs to the short-chain dehydrogenases/reductases (SDR) family.</text>
</comment>
<accession>A0A9P9G567</accession>
<dbReference type="PRINTS" id="PR00081">
    <property type="entry name" value="GDHRDH"/>
</dbReference>
<dbReference type="PROSITE" id="PS00061">
    <property type="entry name" value="ADH_SHORT"/>
    <property type="match status" value="1"/>
</dbReference>
<dbReference type="OrthoDB" id="47007at2759"/>
<dbReference type="Gene3D" id="3.40.50.720">
    <property type="entry name" value="NAD(P)-binding Rossmann-like Domain"/>
    <property type="match status" value="1"/>
</dbReference>
<proteinExistence type="inferred from homology"/>
<dbReference type="EMBL" id="JAGMUX010000019">
    <property type="protein sequence ID" value="KAH7232250.1"/>
    <property type="molecule type" value="Genomic_DNA"/>
</dbReference>
<evidence type="ECO:0000313" key="5">
    <source>
        <dbReference type="Proteomes" id="UP000720189"/>
    </source>
</evidence>
<evidence type="ECO:0000256" key="3">
    <source>
        <dbReference type="ARBA" id="ARBA00023002"/>
    </source>
</evidence>
<dbReference type="RefSeq" id="XP_046043910.1">
    <property type="nucleotide sequence ID" value="XM_046200182.1"/>
</dbReference>
<sequence>MSTVSSRVAIVTGGTSGIGKETAVLLASEGWRVVVSGRNENAGKQVVEDIKASGGEATFVKCDVSVEDSIRKLVDETVRIYGKLDGCVNNAGIATDVAPFVDLKAEEFEKMIRTNIMGVFWCMKYQLKQMLPQKSGSIVNLASMAGLNGVRASASYSATKHAVVGLTKSVAIDYATEGVRINAIAPGAIKTDLIQNAIDSGSYSEESLAAMFPMKRMGEPIDIAKGISFLLNNDYATGTILNVDGGLYAQ</sequence>
<keyword evidence="3" id="KW-0560">Oxidoreductase</keyword>
<protein>
    <submittedName>
        <fullName evidence="4">Short chain dehydrogenase</fullName>
    </submittedName>
</protein>
<dbReference type="PRINTS" id="PR00080">
    <property type="entry name" value="SDRFAMILY"/>
</dbReference>
<keyword evidence="2" id="KW-0521">NADP</keyword>
<evidence type="ECO:0000256" key="2">
    <source>
        <dbReference type="ARBA" id="ARBA00022857"/>
    </source>
</evidence>
<reference evidence="4" key="1">
    <citation type="journal article" date="2021" name="Nat. Commun.">
        <title>Genetic determinants of endophytism in the Arabidopsis root mycobiome.</title>
        <authorList>
            <person name="Mesny F."/>
            <person name="Miyauchi S."/>
            <person name="Thiergart T."/>
            <person name="Pickel B."/>
            <person name="Atanasova L."/>
            <person name="Karlsson M."/>
            <person name="Huettel B."/>
            <person name="Barry K.W."/>
            <person name="Haridas S."/>
            <person name="Chen C."/>
            <person name="Bauer D."/>
            <person name="Andreopoulos W."/>
            <person name="Pangilinan J."/>
            <person name="LaButti K."/>
            <person name="Riley R."/>
            <person name="Lipzen A."/>
            <person name="Clum A."/>
            <person name="Drula E."/>
            <person name="Henrissat B."/>
            <person name="Kohler A."/>
            <person name="Grigoriev I.V."/>
            <person name="Martin F.M."/>
            <person name="Hacquard S."/>
        </authorList>
    </citation>
    <scope>NUCLEOTIDE SEQUENCE</scope>
    <source>
        <strain evidence="4">MPI-CAGE-AT-0023</strain>
    </source>
</reference>
<evidence type="ECO:0000256" key="1">
    <source>
        <dbReference type="ARBA" id="ARBA00006484"/>
    </source>
</evidence>